<dbReference type="Proteomes" id="UP000046155">
    <property type="component" value="Unassembled WGS sequence"/>
</dbReference>
<dbReference type="EMBL" id="CDRZ01000257">
    <property type="protein sequence ID" value="CEO89726.1"/>
    <property type="molecule type" value="Genomic_DNA"/>
</dbReference>
<evidence type="ECO:0000256" key="1">
    <source>
        <dbReference type="SAM" id="Phobius"/>
    </source>
</evidence>
<protein>
    <recommendedName>
        <fullName evidence="4">Xanthine permease</fullName>
    </recommendedName>
</protein>
<keyword evidence="1" id="KW-1133">Transmembrane helix</keyword>
<dbReference type="AlphaFoldDB" id="A0A0B7MP59"/>
<accession>A0A0B7MP59</accession>
<reference evidence="3" key="1">
    <citation type="submission" date="2015-01" db="EMBL/GenBank/DDBJ databases">
        <authorList>
            <person name="Manzoor Shahid"/>
            <person name="Zubair Saima"/>
        </authorList>
    </citation>
    <scope>NUCLEOTIDE SEQUENCE [LARGE SCALE GENOMIC DNA]</scope>
    <source>
        <strain evidence="3">Sp3</strain>
    </source>
</reference>
<gene>
    <name evidence="2" type="ORF">SSCH_590001</name>
</gene>
<keyword evidence="3" id="KW-1185">Reference proteome</keyword>
<organism evidence="2 3">
    <name type="scientific">Syntrophaceticus schinkii</name>
    <dbReference type="NCBI Taxonomy" id="499207"/>
    <lineage>
        <taxon>Bacteria</taxon>
        <taxon>Bacillati</taxon>
        <taxon>Bacillota</taxon>
        <taxon>Clostridia</taxon>
        <taxon>Thermoanaerobacterales</taxon>
        <taxon>Thermoanaerobacterales Family III. Incertae Sedis</taxon>
        <taxon>Syntrophaceticus</taxon>
    </lineage>
</organism>
<keyword evidence="1" id="KW-0812">Transmembrane</keyword>
<proteinExistence type="predicted"/>
<evidence type="ECO:0000313" key="2">
    <source>
        <dbReference type="EMBL" id="CEO89726.1"/>
    </source>
</evidence>
<sequence length="55" mass="6059">MLSIIISFLPDSIVSTFPVILRPILGNGFVVGVLAVLIMEHLIFREKVGSHQGRQ</sequence>
<evidence type="ECO:0000313" key="3">
    <source>
        <dbReference type="Proteomes" id="UP000046155"/>
    </source>
</evidence>
<feature type="transmembrane region" description="Helical" evidence="1">
    <location>
        <begin position="20"/>
        <end position="44"/>
    </location>
</feature>
<name>A0A0B7MP59_9FIRM</name>
<keyword evidence="1" id="KW-0472">Membrane</keyword>
<evidence type="ECO:0008006" key="4">
    <source>
        <dbReference type="Google" id="ProtNLM"/>
    </source>
</evidence>